<evidence type="ECO:0000313" key="2">
    <source>
        <dbReference type="Proteomes" id="UP000298663"/>
    </source>
</evidence>
<comment type="caution">
    <text evidence="1">The sequence shown here is derived from an EMBL/GenBank/DDBJ whole genome shotgun (WGS) entry which is preliminary data.</text>
</comment>
<dbReference type="EMBL" id="AZBU02000002">
    <property type="protein sequence ID" value="TKR93731.1"/>
    <property type="molecule type" value="Genomic_DNA"/>
</dbReference>
<keyword evidence="2" id="KW-1185">Reference proteome</keyword>
<evidence type="ECO:0000313" key="1">
    <source>
        <dbReference type="EMBL" id="TKR93731.1"/>
    </source>
</evidence>
<dbReference type="Proteomes" id="UP000298663">
    <property type="component" value="Unassembled WGS sequence"/>
</dbReference>
<sequence length="137" mass="15261">MYFVKCWALPNLYFLQFRTQLYRTCKHPASGGDGPVEEVRLIGGDLDVGHDDHVVGGTVGVVVPEIAFLSAPILTDPVWGRFRRSSPLFSLVFYSNDPPSPWRCPEAPVPNKVDPRRQALITADRGTCPNMNYASEK</sequence>
<name>A0A4U5PC17_STECR</name>
<dbReference type="AlphaFoldDB" id="A0A4U5PC17"/>
<organism evidence="1 2">
    <name type="scientific">Steinernema carpocapsae</name>
    <name type="common">Entomopathogenic nematode</name>
    <dbReference type="NCBI Taxonomy" id="34508"/>
    <lineage>
        <taxon>Eukaryota</taxon>
        <taxon>Metazoa</taxon>
        <taxon>Ecdysozoa</taxon>
        <taxon>Nematoda</taxon>
        <taxon>Chromadorea</taxon>
        <taxon>Rhabditida</taxon>
        <taxon>Tylenchina</taxon>
        <taxon>Panagrolaimomorpha</taxon>
        <taxon>Strongyloidoidea</taxon>
        <taxon>Steinernematidae</taxon>
        <taxon>Steinernema</taxon>
    </lineage>
</organism>
<protein>
    <submittedName>
        <fullName evidence="1">Uncharacterized protein</fullName>
    </submittedName>
</protein>
<proteinExistence type="predicted"/>
<accession>A0A4U5PC17</accession>
<reference evidence="1 2" key="2">
    <citation type="journal article" date="2019" name="G3 (Bethesda)">
        <title>Hybrid Assembly of the Genome of the Entomopathogenic Nematode Steinernema carpocapsae Identifies the X-Chromosome.</title>
        <authorList>
            <person name="Serra L."/>
            <person name="Macchietto M."/>
            <person name="Macias-Munoz A."/>
            <person name="McGill C.J."/>
            <person name="Rodriguez I.M."/>
            <person name="Rodriguez B."/>
            <person name="Murad R."/>
            <person name="Mortazavi A."/>
        </authorList>
    </citation>
    <scope>NUCLEOTIDE SEQUENCE [LARGE SCALE GENOMIC DNA]</scope>
    <source>
        <strain evidence="1 2">ALL</strain>
    </source>
</reference>
<gene>
    <name evidence="1" type="ORF">L596_008135</name>
</gene>
<reference evidence="1 2" key="1">
    <citation type="journal article" date="2015" name="Genome Biol.">
        <title>Comparative genomics of Steinernema reveals deeply conserved gene regulatory networks.</title>
        <authorList>
            <person name="Dillman A.R."/>
            <person name="Macchietto M."/>
            <person name="Porter C.F."/>
            <person name="Rogers A."/>
            <person name="Williams B."/>
            <person name="Antoshechkin I."/>
            <person name="Lee M.M."/>
            <person name="Goodwin Z."/>
            <person name="Lu X."/>
            <person name="Lewis E.E."/>
            <person name="Goodrich-Blair H."/>
            <person name="Stock S.P."/>
            <person name="Adams B.J."/>
            <person name="Sternberg P.W."/>
            <person name="Mortazavi A."/>
        </authorList>
    </citation>
    <scope>NUCLEOTIDE SEQUENCE [LARGE SCALE GENOMIC DNA]</scope>
    <source>
        <strain evidence="1 2">ALL</strain>
    </source>
</reference>